<reference evidence="2 3" key="1">
    <citation type="journal article" date="2019" name="Int. J. Syst. Evol. Microbiol.">
        <title>The Global Catalogue of Microorganisms (GCM) 10K type strain sequencing project: providing services to taxonomists for standard genome sequencing and annotation.</title>
        <authorList>
            <consortium name="The Broad Institute Genomics Platform"/>
            <consortium name="The Broad Institute Genome Sequencing Center for Infectious Disease"/>
            <person name="Wu L."/>
            <person name="Ma J."/>
        </authorList>
    </citation>
    <scope>NUCLEOTIDE SEQUENCE [LARGE SCALE GENOMIC DNA]</scope>
    <source>
        <strain evidence="2 3">JCM 10303</strain>
    </source>
</reference>
<accession>A0ABN1E226</accession>
<name>A0ABN1E226_SACER</name>
<dbReference type="Proteomes" id="UP001500729">
    <property type="component" value="Unassembled WGS sequence"/>
</dbReference>
<evidence type="ECO:0000256" key="1">
    <source>
        <dbReference type="SAM" id="MobiDB-lite"/>
    </source>
</evidence>
<feature type="region of interest" description="Disordered" evidence="1">
    <location>
        <begin position="75"/>
        <end position="94"/>
    </location>
</feature>
<organism evidence="2 3">
    <name type="scientific">Saccharopolyspora erythraea</name>
    <name type="common">Streptomyces erythraeus</name>
    <dbReference type="NCBI Taxonomy" id="1836"/>
    <lineage>
        <taxon>Bacteria</taxon>
        <taxon>Bacillati</taxon>
        <taxon>Actinomycetota</taxon>
        <taxon>Actinomycetes</taxon>
        <taxon>Pseudonocardiales</taxon>
        <taxon>Pseudonocardiaceae</taxon>
        <taxon>Saccharopolyspora</taxon>
    </lineage>
</organism>
<gene>
    <name evidence="2" type="ORF">GCM10009533_63330</name>
</gene>
<evidence type="ECO:0000313" key="2">
    <source>
        <dbReference type="EMBL" id="GAA0557010.1"/>
    </source>
</evidence>
<protein>
    <submittedName>
        <fullName evidence="2">Uncharacterized protein</fullName>
    </submittedName>
</protein>
<comment type="caution">
    <text evidence="2">The sequence shown here is derived from an EMBL/GenBank/DDBJ whole genome shotgun (WGS) entry which is preliminary data.</text>
</comment>
<evidence type="ECO:0000313" key="3">
    <source>
        <dbReference type="Proteomes" id="UP001500729"/>
    </source>
</evidence>
<proteinExistence type="predicted"/>
<keyword evidence="3" id="KW-1185">Reference proteome</keyword>
<sequence length="94" mass="10811">MPEFVIRATQSRFPKAATECQGIGWIHPYRVFFSASCPQRSRSGEWPKWTSRLSELAGRETLIWGIRRRKWDIRRESGEGASRAGEPGCDSVRE</sequence>
<dbReference type="EMBL" id="BAAAGS010000072">
    <property type="protein sequence ID" value="GAA0557010.1"/>
    <property type="molecule type" value="Genomic_DNA"/>
</dbReference>